<keyword evidence="2" id="KW-1185">Reference proteome</keyword>
<gene>
    <name evidence="1" type="ORF">SAMN04515668_0741</name>
</gene>
<accession>A0A1I5U339</accession>
<reference evidence="2" key="1">
    <citation type="submission" date="2016-10" db="EMBL/GenBank/DDBJ databases">
        <authorList>
            <person name="Varghese N."/>
            <person name="Submissions S."/>
        </authorList>
    </citation>
    <scope>NUCLEOTIDE SEQUENCE [LARGE SCALE GENOMIC DNA]</scope>
    <source>
        <strain evidence="2">OR362-8,ATCC BAA-1266,JCM 13504</strain>
    </source>
</reference>
<protein>
    <submittedName>
        <fullName evidence="1">Uncharacterized protein</fullName>
    </submittedName>
</protein>
<organism evidence="1 2">
    <name type="scientific">Hymenobacter arizonensis</name>
    <name type="common">Siccationidurans arizonensis</name>
    <dbReference type="NCBI Taxonomy" id="1227077"/>
    <lineage>
        <taxon>Bacteria</taxon>
        <taxon>Pseudomonadati</taxon>
        <taxon>Bacteroidota</taxon>
        <taxon>Cytophagia</taxon>
        <taxon>Cytophagales</taxon>
        <taxon>Hymenobacteraceae</taxon>
        <taxon>Hymenobacter</taxon>
    </lineage>
</organism>
<dbReference type="AlphaFoldDB" id="A0A1I5U339"/>
<evidence type="ECO:0000313" key="1">
    <source>
        <dbReference type="EMBL" id="SFP89690.1"/>
    </source>
</evidence>
<dbReference type="EMBL" id="FOXS01000001">
    <property type="protein sequence ID" value="SFP89690.1"/>
    <property type="molecule type" value="Genomic_DNA"/>
</dbReference>
<dbReference type="RefSeq" id="WP_092669057.1">
    <property type="nucleotide sequence ID" value="NZ_FOXS01000001.1"/>
</dbReference>
<sequence>MSFVSFGNEKNSPHLNVDHIVSLELVEAPGHMPAVSIRATRAEADLRVEFATRVEAQDLIDSIIDCSVPSSAGAVELDANTAARPKRLPFGQFVADERHEPGE</sequence>
<name>A0A1I5U339_HYMAR</name>
<proteinExistence type="predicted"/>
<dbReference type="STRING" id="1227077.SAMN04515668_0741"/>
<evidence type="ECO:0000313" key="2">
    <source>
        <dbReference type="Proteomes" id="UP000199029"/>
    </source>
</evidence>
<dbReference type="Proteomes" id="UP000199029">
    <property type="component" value="Unassembled WGS sequence"/>
</dbReference>